<dbReference type="InterPro" id="IPR029068">
    <property type="entry name" value="Glyas_Bleomycin-R_OHBP_Dase"/>
</dbReference>
<evidence type="ECO:0000259" key="2">
    <source>
        <dbReference type="PROSITE" id="PS51819"/>
    </source>
</evidence>
<dbReference type="PROSITE" id="PS51819">
    <property type="entry name" value="VOC"/>
    <property type="match status" value="1"/>
</dbReference>
<dbReference type="InterPro" id="IPR037523">
    <property type="entry name" value="VOC_core"/>
</dbReference>
<evidence type="ECO:0000313" key="4">
    <source>
        <dbReference type="Proteomes" id="UP000831775"/>
    </source>
</evidence>
<dbReference type="Pfam" id="PF00903">
    <property type="entry name" value="Glyoxalase"/>
    <property type="match status" value="1"/>
</dbReference>
<keyword evidence="4" id="KW-1185">Reference proteome</keyword>
<dbReference type="EMBL" id="CP095043">
    <property type="protein sequence ID" value="UOQ59221.1"/>
    <property type="molecule type" value="Genomic_DNA"/>
</dbReference>
<organism evidence="3 4">
    <name type="scientific">Leucobacter rhizosphaerae</name>
    <dbReference type="NCBI Taxonomy" id="2932245"/>
    <lineage>
        <taxon>Bacteria</taxon>
        <taxon>Bacillati</taxon>
        <taxon>Actinomycetota</taxon>
        <taxon>Actinomycetes</taxon>
        <taxon>Micrococcales</taxon>
        <taxon>Microbacteriaceae</taxon>
        <taxon>Leucobacter</taxon>
    </lineage>
</organism>
<reference evidence="3 4" key="1">
    <citation type="submission" date="2022-04" db="EMBL/GenBank/DDBJ databases">
        <title>Leucobacter sp. isolated from rhizosphere of onion.</title>
        <authorList>
            <person name="Won M."/>
            <person name="Lee C.-M."/>
            <person name="Woen H.-Y."/>
            <person name="Kwon S.-W."/>
        </authorList>
    </citation>
    <scope>NUCLEOTIDE SEQUENCE [LARGE SCALE GENOMIC DNA]</scope>
    <source>
        <strain evidence="3 4">H25R-14</strain>
    </source>
</reference>
<evidence type="ECO:0000256" key="1">
    <source>
        <dbReference type="ARBA" id="ARBA00022723"/>
    </source>
</evidence>
<dbReference type="PANTHER" id="PTHR43048">
    <property type="entry name" value="METHYLMALONYL-COA EPIMERASE"/>
    <property type="match status" value="1"/>
</dbReference>
<protein>
    <submittedName>
        <fullName evidence="3">VOC family protein</fullName>
    </submittedName>
</protein>
<accession>A0ABY4FSH7</accession>
<dbReference type="PANTHER" id="PTHR43048:SF6">
    <property type="entry name" value="BLR8189 PROTEIN"/>
    <property type="match status" value="1"/>
</dbReference>
<keyword evidence="1" id="KW-0479">Metal-binding</keyword>
<name>A0ABY4FSH7_9MICO</name>
<proteinExistence type="predicted"/>
<evidence type="ECO:0000313" key="3">
    <source>
        <dbReference type="EMBL" id="UOQ59221.1"/>
    </source>
</evidence>
<dbReference type="InterPro" id="IPR004360">
    <property type="entry name" value="Glyas_Fos-R_dOase_dom"/>
</dbReference>
<dbReference type="InterPro" id="IPR051785">
    <property type="entry name" value="MMCE/EMCE_epimerase"/>
</dbReference>
<dbReference type="Gene3D" id="3.10.180.10">
    <property type="entry name" value="2,3-Dihydroxybiphenyl 1,2-Dioxygenase, domain 1"/>
    <property type="match status" value="1"/>
</dbReference>
<dbReference type="Proteomes" id="UP000831775">
    <property type="component" value="Chromosome"/>
</dbReference>
<gene>
    <name evidence="3" type="ORF">MUN76_09140</name>
</gene>
<dbReference type="RefSeq" id="WP_244684112.1">
    <property type="nucleotide sequence ID" value="NZ_CP095043.1"/>
</dbReference>
<feature type="domain" description="VOC" evidence="2">
    <location>
        <begin position="7"/>
        <end position="146"/>
    </location>
</feature>
<sequence>MAFTVAGVHHIGITVRDMQRSFEWYTRMFGLEPGPVNHNEGPALEAGVEVPGAVLEYSMVQIGSVHLEFLEYTRPDGEDFTLRNCDIGATHVCLEVDDMDAAYRTLLERGATFNAPPVALTEGALTGSQWAYLRDPDGVQLELWQYPRG</sequence>
<dbReference type="SUPFAM" id="SSF54593">
    <property type="entry name" value="Glyoxalase/Bleomycin resistance protein/Dihydroxybiphenyl dioxygenase"/>
    <property type="match status" value="1"/>
</dbReference>